<dbReference type="FunFam" id="3.40.50.1000:FF:000037">
    <property type="entry name" value="D,D-heptose 1,7-bisphosphate phosphatase"/>
    <property type="match status" value="1"/>
</dbReference>
<gene>
    <name evidence="14" type="ORF">HMPREF1476_02157</name>
</gene>
<feature type="binding site" evidence="13">
    <location>
        <position position="104"/>
    </location>
    <ligand>
        <name>Zn(2+)</name>
        <dbReference type="ChEBI" id="CHEBI:29105"/>
    </ligand>
</feature>
<dbReference type="eggNOG" id="COG0241">
    <property type="taxonomic scope" value="Bacteria"/>
</dbReference>
<dbReference type="NCBIfam" id="NF006506">
    <property type="entry name" value="PRK08942.1"/>
    <property type="match status" value="1"/>
</dbReference>
<evidence type="ECO:0000256" key="13">
    <source>
        <dbReference type="PIRSR" id="PIRSR004682-4"/>
    </source>
</evidence>
<dbReference type="STRING" id="1203554.HMPREF1476_02157"/>
<comment type="caution">
    <text evidence="14">The sequence shown here is derived from an EMBL/GenBank/DDBJ whole genome shotgun (WGS) entry which is preliminary data.</text>
</comment>
<feature type="site" description="Stabilizes the phosphoryl group" evidence="12">
    <location>
        <position position="50"/>
    </location>
</feature>
<keyword evidence="6 9" id="KW-0119">Carbohydrate metabolism</keyword>
<dbReference type="SUPFAM" id="SSF56784">
    <property type="entry name" value="HAD-like"/>
    <property type="match status" value="1"/>
</dbReference>
<sequence length="188" mass="20696">MKRAAFLDRDGVINIDHAYVHDREHFEWVPGVLEGARMLTDAGFLLVVVTNQSGIGRGYYTEADFHALTDWMCGVFAEAGAPIAAVRFCPHHPEKALGLYRRECRCRKPQPGMILDAAKDLNIDLSRSILFGDKPGDCTAGRSAGLPERVLLGTDGKCQPEACVDSTRTAKDLLSAVRSDWMTAFIRS</sequence>
<evidence type="ECO:0000313" key="15">
    <source>
        <dbReference type="Proteomes" id="UP000014400"/>
    </source>
</evidence>
<name>S3BEF4_9BURK</name>
<reference evidence="14 15" key="1">
    <citation type="submission" date="2013-04" db="EMBL/GenBank/DDBJ databases">
        <title>The Genome Sequence of Sutterella wadsworthensis HGA0223.</title>
        <authorList>
            <consortium name="The Broad Institute Genomics Platform"/>
            <person name="Earl A."/>
            <person name="Ward D."/>
            <person name="Feldgarden M."/>
            <person name="Gevers D."/>
            <person name="Schmidt T.M."/>
            <person name="Dover J."/>
            <person name="Dai D."/>
            <person name="Walker B."/>
            <person name="Young S."/>
            <person name="Zeng Q."/>
            <person name="Gargeya S."/>
            <person name="Fitzgerald M."/>
            <person name="Haas B."/>
            <person name="Abouelleil A."/>
            <person name="Allen A.W."/>
            <person name="Alvarado L."/>
            <person name="Arachchi H.M."/>
            <person name="Berlin A.M."/>
            <person name="Chapman S.B."/>
            <person name="Gainer-Dewar J."/>
            <person name="Goldberg J."/>
            <person name="Griggs A."/>
            <person name="Gujja S."/>
            <person name="Hansen M."/>
            <person name="Howarth C."/>
            <person name="Imamovic A."/>
            <person name="Ireland A."/>
            <person name="Larimer J."/>
            <person name="McCowan C."/>
            <person name="Murphy C."/>
            <person name="Pearson M."/>
            <person name="Poon T.W."/>
            <person name="Priest M."/>
            <person name="Roberts A."/>
            <person name="Saif S."/>
            <person name="Shea T."/>
            <person name="Sisk P."/>
            <person name="Sykes S."/>
            <person name="Wortman J."/>
            <person name="Nusbaum C."/>
            <person name="Birren B."/>
        </authorList>
    </citation>
    <scope>NUCLEOTIDE SEQUENCE [LARGE SCALE GENOMIC DNA]</scope>
    <source>
        <strain evidence="14 15">HGA0223</strain>
    </source>
</reference>
<feature type="binding site" evidence="13">
    <location>
        <position position="89"/>
    </location>
    <ligand>
        <name>Zn(2+)</name>
        <dbReference type="ChEBI" id="CHEBI:29105"/>
    </ligand>
</feature>
<feature type="binding site" evidence="13">
    <location>
        <position position="134"/>
    </location>
    <ligand>
        <name>Mg(2+)</name>
        <dbReference type="ChEBI" id="CHEBI:18420"/>
    </ligand>
</feature>
<comment type="similarity">
    <text evidence="8 9">Belongs to the gmhB family.</text>
</comment>
<evidence type="ECO:0000256" key="6">
    <source>
        <dbReference type="ARBA" id="ARBA00023277"/>
    </source>
</evidence>
<dbReference type="HOGENOM" id="CLU_085077_3_0_4"/>
<evidence type="ECO:0000313" key="14">
    <source>
        <dbReference type="EMBL" id="EPD97680.1"/>
    </source>
</evidence>
<feature type="binding site" evidence="13">
    <location>
        <position position="106"/>
    </location>
    <ligand>
        <name>Zn(2+)</name>
        <dbReference type="ChEBI" id="CHEBI:29105"/>
    </ligand>
</feature>
<feature type="binding site" evidence="13">
    <location>
        <position position="8"/>
    </location>
    <ligand>
        <name>Mg(2+)</name>
        <dbReference type="ChEBI" id="CHEBI:18420"/>
    </ligand>
</feature>
<organism evidence="14 15">
    <name type="scientific">Sutterella wadsworthensis HGA0223</name>
    <dbReference type="NCBI Taxonomy" id="1203554"/>
    <lineage>
        <taxon>Bacteria</taxon>
        <taxon>Pseudomonadati</taxon>
        <taxon>Pseudomonadota</taxon>
        <taxon>Betaproteobacteria</taxon>
        <taxon>Burkholderiales</taxon>
        <taxon>Sutterellaceae</taxon>
        <taxon>Sutterella</taxon>
    </lineage>
</organism>
<dbReference type="InterPro" id="IPR006549">
    <property type="entry name" value="HAD-SF_hydro_IIIA"/>
</dbReference>
<feature type="binding site" evidence="13">
    <location>
        <position position="91"/>
    </location>
    <ligand>
        <name>Zn(2+)</name>
        <dbReference type="ChEBI" id="CHEBI:29105"/>
    </ligand>
</feature>
<evidence type="ECO:0000256" key="9">
    <source>
        <dbReference type="PIRNR" id="PIRNR004682"/>
    </source>
</evidence>
<dbReference type="EC" id="3.1.3.-" evidence="9"/>
<feature type="binding site" evidence="13">
    <location>
        <position position="10"/>
    </location>
    <ligand>
        <name>Mg(2+)</name>
        <dbReference type="ChEBI" id="CHEBI:18420"/>
    </ligand>
</feature>
<dbReference type="GO" id="GO:0046872">
    <property type="term" value="F:metal ion binding"/>
    <property type="evidence" value="ECO:0007669"/>
    <property type="project" value="UniProtKB-KW"/>
</dbReference>
<dbReference type="GO" id="GO:0016791">
    <property type="term" value="F:phosphatase activity"/>
    <property type="evidence" value="ECO:0007669"/>
    <property type="project" value="InterPro"/>
</dbReference>
<feature type="site" description="Stabilizes the phosphoryl group" evidence="12">
    <location>
        <position position="108"/>
    </location>
</feature>
<dbReference type="InterPro" id="IPR036412">
    <property type="entry name" value="HAD-like_sf"/>
</dbReference>
<accession>S3BEF4</accession>
<dbReference type="NCBIfam" id="TIGR01656">
    <property type="entry name" value="Histidinol-ppas"/>
    <property type="match status" value="1"/>
</dbReference>
<keyword evidence="15" id="KW-1185">Reference proteome</keyword>
<comment type="subcellular location">
    <subcellularLocation>
        <location evidence="1 9">Cytoplasm</location>
    </subcellularLocation>
</comment>
<keyword evidence="4 9" id="KW-0378">Hydrolase</keyword>
<dbReference type="NCBIfam" id="TIGR00213">
    <property type="entry name" value="GmhB_yaeD"/>
    <property type="match status" value="1"/>
</dbReference>
<feature type="binding site" evidence="11">
    <location>
        <begin position="107"/>
        <end position="108"/>
    </location>
    <ligand>
        <name>substrate</name>
    </ligand>
</feature>
<dbReference type="GO" id="GO:0005737">
    <property type="term" value="C:cytoplasm"/>
    <property type="evidence" value="ECO:0007669"/>
    <property type="project" value="UniProtKB-SubCell"/>
</dbReference>
<evidence type="ECO:0000256" key="5">
    <source>
        <dbReference type="ARBA" id="ARBA00022833"/>
    </source>
</evidence>
<dbReference type="PATRIC" id="fig|1203554.3.peg.2239"/>
<dbReference type="PANTHER" id="PTHR42891">
    <property type="entry name" value="D-GLYCERO-BETA-D-MANNO-HEPTOSE-1,7-BISPHOSPHATE 7-PHOSPHATASE"/>
    <property type="match status" value="1"/>
</dbReference>
<dbReference type="CDD" id="cd07503">
    <property type="entry name" value="HAD_HisB-N"/>
    <property type="match status" value="1"/>
</dbReference>
<keyword evidence="5 13" id="KW-0862">Zinc</keyword>
<comment type="cofactor">
    <cofactor evidence="13">
        <name>Zn(2+)</name>
        <dbReference type="ChEBI" id="CHEBI:29105"/>
    </cofactor>
</comment>
<dbReference type="Pfam" id="PF13242">
    <property type="entry name" value="Hydrolase_like"/>
    <property type="match status" value="1"/>
</dbReference>
<dbReference type="PIRSF" id="PIRSF004682">
    <property type="entry name" value="GmhB"/>
    <property type="match status" value="1"/>
</dbReference>
<evidence type="ECO:0000256" key="7">
    <source>
        <dbReference type="ARBA" id="ARBA00031828"/>
    </source>
</evidence>
<evidence type="ECO:0000256" key="1">
    <source>
        <dbReference type="ARBA" id="ARBA00004496"/>
    </source>
</evidence>
<dbReference type="Proteomes" id="UP000014400">
    <property type="component" value="Unassembled WGS sequence"/>
</dbReference>
<dbReference type="InterPro" id="IPR004446">
    <property type="entry name" value="Heptose_bisP_phosphatase"/>
</dbReference>
<evidence type="ECO:0000256" key="4">
    <source>
        <dbReference type="ARBA" id="ARBA00022801"/>
    </source>
</evidence>
<dbReference type="GO" id="GO:0005975">
    <property type="term" value="P:carbohydrate metabolic process"/>
    <property type="evidence" value="ECO:0007669"/>
    <property type="project" value="InterPro"/>
</dbReference>
<evidence type="ECO:0000256" key="10">
    <source>
        <dbReference type="PIRSR" id="PIRSR004682-1"/>
    </source>
</evidence>
<feature type="active site" description="Proton donor" evidence="10">
    <location>
        <position position="10"/>
    </location>
</feature>
<dbReference type="InterPro" id="IPR023214">
    <property type="entry name" value="HAD_sf"/>
</dbReference>
<dbReference type="Gene3D" id="3.40.50.1000">
    <property type="entry name" value="HAD superfamily/HAD-like"/>
    <property type="match status" value="1"/>
</dbReference>
<dbReference type="PANTHER" id="PTHR42891:SF1">
    <property type="entry name" value="D-GLYCERO-BETA-D-MANNO-HEPTOSE-1,7-BISPHOSPHATE 7-PHOSPHATASE"/>
    <property type="match status" value="1"/>
</dbReference>
<dbReference type="RefSeq" id="WP_005429469.1">
    <property type="nucleotide sequence ID" value="NZ_KE150481.1"/>
</dbReference>
<dbReference type="InterPro" id="IPR006543">
    <property type="entry name" value="Histidinol-phos"/>
</dbReference>
<keyword evidence="2 9" id="KW-0963">Cytoplasm</keyword>
<evidence type="ECO:0000256" key="2">
    <source>
        <dbReference type="ARBA" id="ARBA00022490"/>
    </source>
</evidence>
<feature type="binding site" evidence="11">
    <location>
        <begin position="50"/>
        <end position="53"/>
    </location>
    <ligand>
        <name>substrate</name>
    </ligand>
</feature>
<evidence type="ECO:0000256" key="12">
    <source>
        <dbReference type="PIRSR" id="PIRSR004682-3"/>
    </source>
</evidence>
<evidence type="ECO:0000256" key="11">
    <source>
        <dbReference type="PIRSR" id="PIRSR004682-2"/>
    </source>
</evidence>
<evidence type="ECO:0000256" key="8">
    <source>
        <dbReference type="ARBA" id="ARBA00061616"/>
    </source>
</evidence>
<feature type="binding site" evidence="11">
    <location>
        <begin position="16"/>
        <end position="19"/>
    </location>
    <ligand>
        <name>substrate</name>
    </ligand>
</feature>
<dbReference type="NCBIfam" id="TIGR01662">
    <property type="entry name" value="HAD-SF-IIIA"/>
    <property type="match status" value="1"/>
</dbReference>
<keyword evidence="13" id="KW-0460">Magnesium</keyword>
<feature type="binding site" evidence="13">
    <location>
        <position position="133"/>
    </location>
    <ligand>
        <name>Mg(2+)</name>
        <dbReference type="ChEBI" id="CHEBI:18420"/>
    </ligand>
</feature>
<dbReference type="AlphaFoldDB" id="S3BEF4"/>
<protein>
    <recommendedName>
        <fullName evidence="7 9">D,D-heptose 1,7-bisphosphate phosphatase</fullName>
        <ecNumber evidence="9">3.1.3.-</ecNumber>
    </recommendedName>
</protein>
<keyword evidence="3 13" id="KW-0479">Metal-binding</keyword>
<proteinExistence type="inferred from homology"/>
<feature type="active site" description="Nucleophile" evidence="10">
    <location>
        <position position="8"/>
    </location>
</feature>
<feature type="binding site" evidence="11">
    <location>
        <begin position="8"/>
        <end position="10"/>
    </location>
    <ligand>
        <name>substrate</name>
    </ligand>
</feature>
<feature type="binding site" evidence="11">
    <location>
        <position position="134"/>
    </location>
    <ligand>
        <name>substrate</name>
    </ligand>
</feature>
<feature type="site" description="Contributes to substrate recognition" evidence="12">
    <location>
        <position position="107"/>
    </location>
</feature>
<dbReference type="GeneID" id="64062470"/>
<evidence type="ECO:0000256" key="3">
    <source>
        <dbReference type="ARBA" id="ARBA00022723"/>
    </source>
</evidence>
<dbReference type="EMBL" id="ATCF01000034">
    <property type="protein sequence ID" value="EPD97680.1"/>
    <property type="molecule type" value="Genomic_DNA"/>
</dbReference>
<comment type="cofactor">
    <cofactor evidence="13">
        <name>Mg(2+)</name>
        <dbReference type="ChEBI" id="CHEBI:18420"/>
    </cofactor>
</comment>